<comment type="caution">
    <text evidence="1">The sequence shown here is derived from an EMBL/GenBank/DDBJ whole genome shotgun (WGS) entry which is preliminary data.</text>
</comment>
<sequence length="93" mass="11035">MEHKYSCYMFLADEPAQKEVLTVFCDVKGYSQEEAYAKVAKELQANKKDHNYDIKYVGVIQFAEVDQDIIDRQNELFDKYDSVWFLNCSYKNK</sequence>
<protein>
    <submittedName>
        <fullName evidence="1">Uncharacterized protein</fullName>
    </submittedName>
</protein>
<proteinExistence type="predicted"/>
<organism evidence="1 2">
    <name type="scientific">Heyndrickxia ginsengihumi</name>
    <dbReference type="NCBI Taxonomy" id="363870"/>
    <lineage>
        <taxon>Bacteria</taxon>
        <taxon>Bacillati</taxon>
        <taxon>Bacillota</taxon>
        <taxon>Bacilli</taxon>
        <taxon>Bacillales</taxon>
        <taxon>Bacillaceae</taxon>
        <taxon>Heyndrickxia</taxon>
    </lineage>
</organism>
<name>A0A0A6VEC8_9BACI</name>
<accession>A0A0A6VEC8</accession>
<dbReference type="AlphaFoldDB" id="A0A0A6VEC8"/>
<gene>
    <name evidence="1" type="ORF">NG54_02075</name>
</gene>
<dbReference type="Proteomes" id="UP000030588">
    <property type="component" value="Unassembled WGS sequence"/>
</dbReference>
<dbReference type="RefSeq" id="WP_035352827.1">
    <property type="nucleotide sequence ID" value="NZ_JRUN01000003.1"/>
</dbReference>
<reference evidence="1 2" key="1">
    <citation type="submission" date="2014-10" db="EMBL/GenBank/DDBJ databases">
        <title>Draft genome of phytase producing Bacillus ginsengihumi strain M2.11.</title>
        <authorList>
            <person name="Toymentseva A."/>
            <person name="Boulygina E.A."/>
            <person name="Kazakov S.V."/>
            <person name="Kayumov I."/>
            <person name="Suleimanova A.D."/>
            <person name="Mardanova A.M."/>
            <person name="Maria S.N."/>
            <person name="Sergey M.Y."/>
            <person name="Sharipova M.R."/>
        </authorList>
    </citation>
    <scope>NUCLEOTIDE SEQUENCE [LARGE SCALE GENOMIC DNA]</scope>
    <source>
        <strain evidence="1 2">M2.11</strain>
    </source>
</reference>
<dbReference type="OrthoDB" id="2991059at2"/>
<evidence type="ECO:0000313" key="1">
    <source>
        <dbReference type="EMBL" id="KHD86630.1"/>
    </source>
</evidence>
<dbReference type="EMBL" id="JRUN01000003">
    <property type="protein sequence ID" value="KHD86630.1"/>
    <property type="molecule type" value="Genomic_DNA"/>
</dbReference>
<evidence type="ECO:0000313" key="2">
    <source>
        <dbReference type="Proteomes" id="UP000030588"/>
    </source>
</evidence>